<dbReference type="PANTHER" id="PTHR43795:SF20">
    <property type="entry name" value="TRYPTOPHAN AMINOTRANSFERASE-RELATED PROTEIN 3"/>
    <property type="match status" value="1"/>
</dbReference>
<keyword evidence="3" id="KW-0808">Transferase</keyword>
<dbReference type="GO" id="GO:0008483">
    <property type="term" value="F:transaminase activity"/>
    <property type="evidence" value="ECO:0007669"/>
    <property type="project" value="TreeGrafter"/>
</dbReference>
<comment type="caution">
    <text evidence="3">The sequence shown here is derived from an EMBL/GenBank/DDBJ whole genome shotgun (WGS) entry which is preliminary data.</text>
</comment>
<dbReference type="InterPro" id="IPR006948">
    <property type="entry name" value="Alliinase_C"/>
</dbReference>
<feature type="domain" description="Alliinase C-terminal" evidence="2">
    <location>
        <begin position="157"/>
        <end position="213"/>
    </location>
</feature>
<keyword evidence="1" id="KW-0663">Pyridoxal phosphate</keyword>
<gene>
    <name evidence="3" type="ORF">F3Y22_tig00117010pilonHSYRG00108</name>
</gene>
<keyword evidence="4" id="KW-1185">Reference proteome</keyword>
<protein>
    <submittedName>
        <fullName evidence="3">Pyridoxal phosphate (PLP)-dependent transferases superfamily protein, putative isoform 2</fullName>
    </submittedName>
</protein>
<dbReference type="Pfam" id="PF04864">
    <property type="entry name" value="Alliinase_C"/>
    <property type="match status" value="2"/>
</dbReference>
<dbReference type="EMBL" id="VEPZ02001771">
    <property type="protein sequence ID" value="KAE8656121.1"/>
    <property type="molecule type" value="Genomic_DNA"/>
</dbReference>
<dbReference type="InterPro" id="IPR050478">
    <property type="entry name" value="Ethylene_sulfur-biosynth"/>
</dbReference>
<reference evidence="3" key="1">
    <citation type="submission" date="2019-09" db="EMBL/GenBank/DDBJ databases">
        <title>Draft genome information of white flower Hibiscus syriacus.</title>
        <authorList>
            <person name="Kim Y.-M."/>
        </authorList>
    </citation>
    <scope>NUCLEOTIDE SEQUENCE [LARGE SCALE GENOMIC DNA]</scope>
    <source>
        <strain evidence="3">YM2019G1</strain>
    </source>
</reference>
<evidence type="ECO:0000256" key="1">
    <source>
        <dbReference type="ARBA" id="ARBA00022898"/>
    </source>
</evidence>
<organism evidence="3 4">
    <name type="scientific">Hibiscus syriacus</name>
    <name type="common">Rose of Sharon</name>
    <dbReference type="NCBI Taxonomy" id="106335"/>
    <lineage>
        <taxon>Eukaryota</taxon>
        <taxon>Viridiplantae</taxon>
        <taxon>Streptophyta</taxon>
        <taxon>Embryophyta</taxon>
        <taxon>Tracheophyta</taxon>
        <taxon>Spermatophyta</taxon>
        <taxon>Magnoliopsida</taxon>
        <taxon>eudicotyledons</taxon>
        <taxon>Gunneridae</taxon>
        <taxon>Pentapetalae</taxon>
        <taxon>rosids</taxon>
        <taxon>malvids</taxon>
        <taxon>Malvales</taxon>
        <taxon>Malvaceae</taxon>
        <taxon>Malvoideae</taxon>
        <taxon>Hibiscus</taxon>
    </lineage>
</organism>
<sequence length="213" mass="24629">MSYTYCDSTFFSQELESLIRKLHSFVGNAITRNRYIVFGGGSTQVLGEAAYALSLQNASSQSPTRVVASIPYYTFYKYQVEYFNSEKFKFEGDAYTCRNRSDGSADVILFVTAPNNHDGRLNKAILDGPNVKTIYDLSDYWPHFTRFWLRQMKISWWAVIKDETVFNRMVTHMQINSMGVSKDAQLRAFKLLKAVLEEGTGIFNFTYRKMKIR</sequence>
<dbReference type="InterPro" id="IPR015424">
    <property type="entry name" value="PyrdxlP-dep_Trfase"/>
</dbReference>
<proteinExistence type="predicted"/>
<dbReference type="AlphaFoldDB" id="A0A6A2WF54"/>
<dbReference type="PANTHER" id="PTHR43795">
    <property type="entry name" value="BIFUNCTIONAL ASPARTATE AMINOTRANSFERASE AND GLUTAMATE/ASPARTATE-PREPHENATE AMINOTRANSFERASE-RELATED"/>
    <property type="match status" value="1"/>
</dbReference>
<dbReference type="GO" id="GO:0006520">
    <property type="term" value="P:amino acid metabolic process"/>
    <property type="evidence" value="ECO:0007669"/>
    <property type="project" value="TreeGrafter"/>
</dbReference>
<dbReference type="Gene3D" id="3.40.640.10">
    <property type="entry name" value="Type I PLP-dependent aspartate aminotransferase-like (Major domain)"/>
    <property type="match status" value="1"/>
</dbReference>
<evidence type="ECO:0000313" key="4">
    <source>
        <dbReference type="Proteomes" id="UP000436088"/>
    </source>
</evidence>
<evidence type="ECO:0000259" key="2">
    <source>
        <dbReference type="Pfam" id="PF04864"/>
    </source>
</evidence>
<dbReference type="InterPro" id="IPR015421">
    <property type="entry name" value="PyrdxlP-dep_Trfase_major"/>
</dbReference>
<name>A0A6A2WF54_HIBSY</name>
<evidence type="ECO:0000313" key="3">
    <source>
        <dbReference type="EMBL" id="KAE8656121.1"/>
    </source>
</evidence>
<dbReference type="GO" id="GO:0016846">
    <property type="term" value="F:carbon-sulfur lyase activity"/>
    <property type="evidence" value="ECO:0007669"/>
    <property type="project" value="InterPro"/>
</dbReference>
<feature type="domain" description="Alliinase C-terminal" evidence="2">
    <location>
        <begin position="1"/>
        <end position="147"/>
    </location>
</feature>
<dbReference type="SUPFAM" id="SSF53383">
    <property type="entry name" value="PLP-dependent transferases"/>
    <property type="match status" value="1"/>
</dbReference>
<dbReference type="Proteomes" id="UP000436088">
    <property type="component" value="Unassembled WGS sequence"/>
</dbReference>
<accession>A0A6A2WF54</accession>